<protein>
    <submittedName>
        <fullName evidence="1">Uncharacterized protein</fullName>
    </submittedName>
</protein>
<organism evidence="1">
    <name type="scientific">Arundo donax</name>
    <name type="common">Giant reed</name>
    <name type="synonym">Donax arundinaceus</name>
    <dbReference type="NCBI Taxonomy" id="35708"/>
    <lineage>
        <taxon>Eukaryota</taxon>
        <taxon>Viridiplantae</taxon>
        <taxon>Streptophyta</taxon>
        <taxon>Embryophyta</taxon>
        <taxon>Tracheophyta</taxon>
        <taxon>Spermatophyta</taxon>
        <taxon>Magnoliopsida</taxon>
        <taxon>Liliopsida</taxon>
        <taxon>Poales</taxon>
        <taxon>Poaceae</taxon>
        <taxon>PACMAD clade</taxon>
        <taxon>Arundinoideae</taxon>
        <taxon>Arundineae</taxon>
        <taxon>Arundo</taxon>
    </lineage>
</organism>
<evidence type="ECO:0000313" key="1">
    <source>
        <dbReference type="EMBL" id="JAD38072.1"/>
    </source>
</evidence>
<name>A0A0A8ZTC5_ARUDO</name>
<dbReference type="EMBL" id="GBRH01259823">
    <property type="protein sequence ID" value="JAD38072.1"/>
    <property type="molecule type" value="Transcribed_RNA"/>
</dbReference>
<proteinExistence type="predicted"/>
<accession>A0A0A8ZTC5</accession>
<sequence>MFHLYGSLSPFTQLKASRFTHLWTTVERFISFSVSYLL</sequence>
<reference evidence="1" key="2">
    <citation type="journal article" date="2015" name="Data Brief">
        <title>Shoot transcriptome of the giant reed, Arundo donax.</title>
        <authorList>
            <person name="Barrero R.A."/>
            <person name="Guerrero F.D."/>
            <person name="Moolhuijzen P."/>
            <person name="Goolsby J.A."/>
            <person name="Tidwell J."/>
            <person name="Bellgard S.E."/>
            <person name="Bellgard M.I."/>
        </authorList>
    </citation>
    <scope>NUCLEOTIDE SEQUENCE</scope>
    <source>
        <tissue evidence="1">Shoot tissue taken approximately 20 cm above the soil surface</tissue>
    </source>
</reference>
<dbReference type="AlphaFoldDB" id="A0A0A8ZTC5"/>
<reference evidence="1" key="1">
    <citation type="submission" date="2014-09" db="EMBL/GenBank/DDBJ databases">
        <authorList>
            <person name="Magalhaes I.L.F."/>
            <person name="Oliveira U."/>
            <person name="Santos F.R."/>
            <person name="Vidigal T.H.D.A."/>
            <person name="Brescovit A.D."/>
            <person name="Santos A.J."/>
        </authorList>
    </citation>
    <scope>NUCLEOTIDE SEQUENCE</scope>
    <source>
        <tissue evidence="1">Shoot tissue taken approximately 20 cm above the soil surface</tissue>
    </source>
</reference>